<organism evidence="1 2">
    <name type="scientific">Taenia crassiceps</name>
    <dbReference type="NCBI Taxonomy" id="6207"/>
    <lineage>
        <taxon>Eukaryota</taxon>
        <taxon>Metazoa</taxon>
        <taxon>Spiralia</taxon>
        <taxon>Lophotrochozoa</taxon>
        <taxon>Platyhelminthes</taxon>
        <taxon>Cestoda</taxon>
        <taxon>Eucestoda</taxon>
        <taxon>Cyclophyllidea</taxon>
        <taxon>Taeniidae</taxon>
        <taxon>Taenia</taxon>
    </lineage>
</organism>
<dbReference type="Proteomes" id="UP001651158">
    <property type="component" value="Unassembled WGS sequence"/>
</dbReference>
<evidence type="ECO:0000313" key="1">
    <source>
        <dbReference type="EMBL" id="KAL5105265.1"/>
    </source>
</evidence>
<sequence length="128" mass="14770">MSILEGRAGKPIPSYTNQRKHSSLFFLIDLNIGQAFHEKEAAKWKDKAISRAVAKCFQQHLHGIGCSGGWEWRGFHRPRSWRNAQKAIDEEYGFGGKASLPPTFSYSTASRFFYRPRADSYWKHFSKN</sequence>
<accession>A0ABR4Q780</accession>
<keyword evidence="2" id="KW-1185">Reference proteome</keyword>
<evidence type="ECO:0000313" key="2">
    <source>
        <dbReference type="Proteomes" id="UP001651158"/>
    </source>
</evidence>
<comment type="caution">
    <text evidence="1">The sequence shown here is derived from an EMBL/GenBank/DDBJ whole genome shotgun (WGS) entry which is preliminary data.</text>
</comment>
<gene>
    <name evidence="1" type="ORF">TcWFU_007792</name>
</gene>
<name>A0ABR4Q780_9CEST</name>
<reference evidence="1 2" key="1">
    <citation type="journal article" date="2022" name="Front. Cell. Infect. Microbiol.">
        <title>The Genomes of Two Strains of Taenia crassiceps the Animal Model for the Study of Human Cysticercosis.</title>
        <authorList>
            <person name="Bobes R.J."/>
            <person name="Estrada K."/>
            <person name="Rios-Valencia D.G."/>
            <person name="Calderon-Gallegos A."/>
            <person name="de la Torre P."/>
            <person name="Carrero J.C."/>
            <person name="Sanchez-Flores A."/>
            <person name="Laclette J.P."/>
        </authorList>
    </citation>
    <scope>NUCLEOTIDE SEQUENCE [LARGE SCALE GENOMIC DNA]</scope>
    <source>
        <strain evidence="1">WFUcys</strain>
    </source>
</reference>
<dbReference type="EMBL" id="JAKROA010000009">
    <property type="protein sequence ID" value="KAL5105265.1"/>
    <property type="molecule type" value="Genomic_DNA"/>
</dbReference>
<proteinExistence type="predicted"/>
<protein>
    <submittedName>
        <fullName evidence="1">Uncharacterized protein</fullName>
    </submittedName>
</protein>